<reference evidence="1 2" key="1">
    <citation type="submission" date="2019-01" db="EMBL/GenBank/DDBJ databases">
        <title>Coherence of Microcystis species and biogeography revealed through population genomics.</title>
        <authorList>
            <person name="Perez-Carrascal O.M."/>
            <person name="Terrat Y."/>
            <person name="Giani A."/>
            <person name="Fortin N."/>
            <person name="Tromas N."/>
            <person name="Shapiro B.J."/>
        </authorList>
    </citation>
    <scope>NUCLEOTIDE SEQUENCE [LARGE SCALE GENOMIC DNA]</scope>
    <source>
        <strain evidence="1">Ma_MB_S_20031200_S102</strain>
    </source>
</reference>
<organism evidence="1 2">
    <name type="scientific">Microcystis aeruginosa Ma_MB_S_20031200_S102</name>
    <dbReference type="NCBI Taxonomy" id="2486254"/>
    <lineage>
        <taxon>Bacteria</taxon>
        <taxon>Bacillati</taxon>
        <taxon>Cyanobacteriota</taxon>
        <taxon>Cyanophyceae</taxon>
        <taxon>Oscillatoriophycideae</taxon>
        <taxon>Chroococcales</taxon>
        <taxon>Microcystaceae</taxon>
        <taxon>Microcystis</taxon>
    </lineage>
</organism>
<protein>
    <submittedName>
        <fullName evidence="1">Uncharacterized protein</fullName>
    </submittedName>
</protein>
<dbReference type="AlphaFoldDB" id="A0A552ELC4"/>
<gene>
    <name evidence="1" type="ORF">EWV92_14185</name>
</gene>
<dbReference type="EMBL" id="SFBI01000121">
    <property type="protein sequence ID" value="TRU35265.1"/>
    <property type="molecule type" value="Genomic_DNA"/>
</dbReference>
<dbReference type="Proteomes" id="UP000317708">
    <property type="component" value="Unassembled WGS sequence"/>
</dbReference>
<comment type="caution">
    <text evidence="1">The sequence shown here is derived from an EMBL/GenBank/DDBJ whole genome shotgun (WGS) entry which is preliminary data.</text>
</comment>
<sequence length="83" mass="9464">MLVDWLKPKTAGAKQLKYPAEVKARKQRTKRLKKEIFSLFVLPELNSLHSTPALQGVIFVPVEPVPRIQEVNKGWGEAEKARE</sequence>
<evidence type="ECO:0000313" key="1">
    <source>
        <dbReference type="EMBL" id="TRU35265.1"/>
    </source>
</evidence>
<proteinExistence type="predicted"/>
<accession>A0A552ELC4</accession>
<evidence type="ECO:0000313" key="2">
    <source>
        <dbReference type="Proteomes" id="UP000317708"/>
    </source>
</evidence>
<name>A0A552ELC4_MICAE</name>